<dbReference type="Pfam" id="PF23156">
    <property type="entry name" value="DUF7054"/>
    <property type="match status" value="1"/>
</dbReference>
<sequence length="157" mass="17452">MMKSNVNEKMMPIQVHNKKLKPRDDINHNNNNVKKSRFLITVNVLGSAGPIRFLVNGNDLVASVIDTALKTFAREGRLPVLGFDVDKFLLYCANEGSDALSPSEQIGSCGGRNFLLCKKHLQSQMTEGRAKTVAEKGSGWKAWLNKSFTFKITTLCH</sequence>
<dbReference type="InterPro" id="IPR055482">
    <property type="entry name" value="DUF7054"/>
</dbReference>
<dbReference type="SMR" id="A0A067EHZ9"/>
<dbReference type="AlphaFoldDB" id="A0A067EHZ9"/>
<accession>A0A067EHZ9</accession>
<evidence type="ECO:0000313" key="2">
    <source>
        <dbReference type="EMBL" id="KDO50842.1"/>
    </source>
</evidence>
<protein>
    <recommendedName>
        <fullName evidence="1">DUF7054 domain-containing protein</fullName>
    </recommendedName>
</protein>
<dbReference type="EMBL" id="KK785069">
    <property type="protein sequence ID" value="KDO50842.1"/>
    <property type="molecule type" value="Genomic_DNA"/>
</dbReference>
<name>A0A067EHZ9_CITSI</name>
<evidence type="ECO:0000313" key="3">
    <source>
        <dbReference type="Proteomes" id="UP000027120"/>
    </source>
</evidence>
<keyword evidence="3" id="KW-1185">Reference proteome</keyword>
<evidence type="ECO:0000259" key="1">
    <source>
        <dbReference type="Pfam" id="PF23156"/>
    </source>
</evidence>
<dbReference type="Proteomes" id="UP000027120">
    <property type="component" value="Unassembled WGS sequence"/>
</dbReference>
<dbReference type="STRING" id="2711.A0A067EHZ9"/>
<gene>
    <name evidence="2" type="ORF">CISIN_1g031575mg</name>
</gene>
<dbReference type="PANTHER" id="PTHR33270">
    <property type="entry name" value="BNAC05G50380D PROTEIN"/>
    <property type="match status" value="1"/>
</dbReference>
<feature type="domain" description="DUF7054" evidence="1">
    <location>
        <begin position="34"/>
        <end position="117"/>
    </location>
</feature>
<dbReference type="PANTHER" id="PTHR33270:SF5">
    <property type="entry name" value="GB|AAC00605.1"/>
    <property type="match status" value="1"/>
</dbReference>
<dbReference type="InterPro" id="IPR040358">
    <property type="entry name" value="At4g22758-like"/>
</dbReference>
<dbReference type="PaxDb" id="2711-XP_006482133.1"/>
<reference evidence="2 3" key="1">
    <citation type="submission" date="2014-04" db="EMBL/GenBank/DDBJ databases">
        <authorList>
            <consortium name="International Citrus Genome Consortium"/>
            <person name="Gmitter F."/>
            <person name="Chen C."/>
            <person name="Farmerie W."/>
            <person name="Harkins T."/>
            <person name="Desany B."/>
            <person name="Mohiuddin M."/>
            <person name="Kodira C."/>
            <person name="Borodovsky M."/>
            <person name="Lomsadze A."/>
            <person name="Burns P."/>
            <person name="Jenkins J."/>
            <person name="Prochnik S."/>
            <person name="Shu S."/>
            <person name="Chapman J."/>
            <person name="Pitluck S."/>
            <person name="Schmutz J."/>
            <person name="Rokhsar D."/>
        </authorList>
    </citation>
    <scope>NUCLEOTIDE SEQUENCE</scope>
</reference>
<organism evidence="2 3">
    <name type="scientific">Citrus sinensis</name>
    <name type="common">Sweet orange</name>
    <name type="synonym">Citrus aurantium var. sinensis</name>
    <dbReference type="NCBI Taxonomy" id="2711"/>
    <lineage>
        <taxon>Eukaryota</taxon>
        <taxon>Viridiplantae</taxon>
        <taxon>Streptophyta</taxon>
        <taxon>Embryophyta</taxon>
        <taxon>Tracheophyta</taxon>
        <taxon>Spermatophyta</taxon>
        <taxon>Magnoliopsida</taxon>
        <taxon>eudicotyledons</taxon>
        <taxon>Gunneridae</taxon>
        <taxon>Pentapetalae</taxon>
        <taxon>rosids</taxon>
        <taxon>malvids</taxon>
        <taxon>Sapindales</taxon>
        <taxon>Rutaceae</taxon>
        <taxon>Aurantioideae</taxon>
        <taxon>Citrus</taxon>
    </lineage>
</organism>
<proteinExistence type="predicted"/>
<dbReference type="eggNOG" id="KOG4197">
    <property type="taxonomic scope" value="Eukaryota"/>
</dbReference>